<dbReference type="PANTHER" id="PTHR12236:SF86">
    <property type="entry name" value="CCP84AC-RELATED"/>
    <property type="match status" value="1"/>
</dbReference>
<dbReference type="AlphaFoldDB" id="A0AAV7Y3S0"/>
<reference evidence="4" key="1">
    <citation type="submission" date="2022-12" db="EMBL/GenBank/DDBJ databases">
        <title>Chromosome-level genome assembly of the bean flower thrips Megalurothrips usitatus.</title>
        <authorList>
            <person name="Ma L."/>
            <person name="Liu Q."/>
            <person name="Li H."/>
            <person name="Cai W."/>
        </authorList>
    </citation>
    <scope>NUCLEOTIDE SEQUENCE</scope>
    <source>
        <strain evidence="4">Cailab_2022a</strain>
    </source>
</reference>
<evidence type="ECO:0000313" key="4">
    <source>
        <dbReference type="EMBL" id="KAJ1531923.1"/>
    </source>
</evidence>
<protein>
    <submittedName>
        <fullName evidence="4">Uncharacterized protein</fullName>
    </submittedName>
</protein>
<evidence type="ECO:0000256" key="3">
    <source>
        <dbReference type="SAM" id="SignalP"/>
    </source>
</evidence>
<accession>A0AAV7Y3S0</accession>
<dbReference type="GO" id="GO:0042302">
    <property type="term" value="F:structural constituent of cuticle"/>
    <property type="evidence" value="ECO:0007669"/>
    <property type="project" value="UniProtKB-UniRule"/>
</dbReference>
<evidence type="ECO:0000256" key="2">
    <source>
        <dbReference type="PROSITE-ProRule" id="PRU00497"/>
    </source>
</evidence>
<feature type="chain" id="PRO_5043933546" evidence="3">
    <location>
        <begin position="22"/>
        <end position="406"/>
    </location>
</feature>
<keyword evidence="5" id="KW-1185">Reference proteome</keyword>
<dbReference type="PANTHER" id="PTHR12236">
    <property type="entry name" value="STRUCTURAL CONTITUENT OF CUTICLE"/>
    <property type="match status" value="1"/>
</dbReference>
<organism evidence="4 5">
    <name type="scientific">Megalurothrips usitatus</name>
    <name type="common">bean blossom thrips</name>
    <dbReference type="NCBI Taxonomy" id="439358"/>
    <lineage>
        <taxon>Eukaryota</taxon>
        <taxon>Metazoa</taxon>
        <taxon>Ecdysozoa</taxon>
        <taxon>Arthropoda</taxon>
        <taxon>Hexapoda</taxon>
        <taxon>Insecta</taxon>
        <taxon>Pterygota</taxon>
        <taxon>Neoptera</taxon>
        <taxon>Paraneoptera</taxon>
        <taxon>Thysanoptera</taxon>
        <taxon>Terebrantia</taxon>
        <taxon>Thripoidea</taxon>
        <taxon>Thripidae</taxon>
        <taxon>Megalurothrips</taxon>
    </lineage>
</organism>
<sequence length="406" mass="41125">MGGQVLLAVLLEAAVLAAARAAPANPHYHFSYGVADASTGDVKTHSETRVGAAVRGSYALLEPGGTRRVVHYTADDARGFHAVVQREQGAAQGQQAARQGARSFIAGQDETGPQRFLAPGSYNDVLLAVHQPGPSPSYALTPPAAPAATVAPVAPVAPAISFSKTAQHNNQQAALLATGLPPALRLYASPAPLAFGVAAPAPAAPAPQPYATTSPTLQYATAAPTLQSYAVPALQSYATALPALQSYAPAAQTLQSYTAPALQSYAKASPALQSYAIGLPAPQPYAPAAQTLQSYAVPALHSYAAASPALQSYAPATPALQSYAPPALQQYAVAAPSALQPYDTAPAFFSHAAPYALPPPPPQPGAYSAAVPSSFSLTQVGLPAGAAGQLADGARLLSLLADPHSQ</sequence>
<evidence type="ECO:0000256" key="1">
    <source>
        <dbReference type="ARBA" id="ARBA00022460"/>
    </source>
</evidence>
<evidence type="ECO:0000313" key="5">
    <source>
        <dbReference type="Proteomes" id="UP001075354"/>
    </source>
</evidence>
<dbReference type="PRINTS" id="PR00947">
    <property type="entry name" value="CUTICLE"/>
</dbReference>
<dbReference type="Proteomes" id="UP001075354">
    <property type="component" value="Chromosome 1"/>
</dbReference>
<name>A0AAV7Y3S0_9NEOP</name>
<comment type="caution">
    <text evidence="4">The sequence shown here is derived from an EMBL/GenBank/DDBJ whole genome shotgun (WGS) entry which is preliminary data.</text>
</comment>
<dbReference type="Pfam" id="PF00379">
    <property type="entry name" value="Chitin_bind_4"/>
    <property type="match status" value="1"/>
</dbReference>
<dbReference type="GO" id="GO:0031012">
    <property type="term" value="C:extracellular matrix"/>
    <property type="evidence" value="ECO:0007669"/>
    <property type="project" value="TreeGrafter"/>
</dbReference>
<dbReference type="InterPro" id="IPR051217">
    <property type="entry name" value="Insect_Cuticle_Struc_Prot"/>
</dbReference>
<keyword evidence="3" id="KW-0732">Signal</keyword>
<dbReference type="GO" id="GO:0005615">
    <property type="term" value="C:extracellular space"/>
    <property type="evidence" value="ECO:0007669"/>
    <property type="project" value="TreeGrafter"/>
</dbReference>
<dbReference type="PROSITE" id="PS51155">
    <property type="entry name" value="CHIT_BIND_RR_2"/>
    <property type="match status" value="1"/>
</dbReference>
<feature type="signal peptide" evidence="3">
    <location>
        <begin position="1"/>
        <end position="21"/>
    </location>
</feature>
<dbReference type="InterPro" id="IPR000618">
    <property type="entry name" value="Insect_cuticle"/>
</dbReference>
<proteinExistence type="predicted"/>
<dbReference type="EMBL" id="JAPTSV010000001">
    <property type="protein sequence ID" value="KAJ1531923.1"/>
    <property type="molecule type" value="Genomic_DNA"/>
</dbReference>
<keyword evidence="1 2" id="KW-0193">Cuticle</keyword>
<gene>
    <name evidence="4" type="ORF">ONE63_000565</name>
</gene>